<reference evidence="4" key="1">
    <citation type="journal article" date="2010" name="ISME J.">
        <title>The complete genome sequence of the algal symbiont Dinoroseobacter shibae: a hitchhiker's guide to life in the sea.</title>
        <authorList>
            <person name="Wagner-Dobler I."/>
            <person name="Ballhausen B."/>
            <person name="Berger M."/>
            <person name="Brinkhoff T."/>
            <person name="Buchholz I."/>
            <person name="Bunk B."/>
            <person name="Cypionka H."/>
            <person name="Daniel R."/>
            <person name="Drepper T."/>
            <person name="Gerdts G."/>
            <person name="Hahnke S."/>
            <person name="Han C."/>
            <person name="Jahn D."/>
            <person name="Kalhoefer D."/>
            <person name="Kiss H."/>
            <person name="Klenk H.P."/>
            <person name="Kyrpides N."/>
            <person name="Liebl W."/>
            <person name="Liesegang H."/>
            <person name="Meincke L."/>
            <person name="Pati A."/>
            <person name="Petersen J."/>
            <person name="Piekarski T."/>
            <person name="Pommerenke C."/>
            <person name="Pradella S."/>
            <person name="Pukall R."/>
            <person name="Rabus R."/>
            <person name="Stackebrandt E."/>
            <person name="Thole S."/>
            <person name="Thompson L."/>
            <person name="Tielen P."/>
            <person name="Tomasch J."/>
            <person name="von Jan M."/>
            <person name="Wanphrut N."/>
            <person name="Wichels A."/>
            <person name="Zech H."/>
            <person name="Simon M."/>
        </authorList>
    </citation>
    <scope>NUCLEOTIDE SEQUENCE [LARGE SCALE GENOMIC DNA]</scope>
    <source>
        <strain evidence="4">DSM 16493 / NCIMB 14021 / DFL 12</strain>
    </source>
</reference>
<dbReference type="InterPro" id="IPR036724">
    <property type="entry name" value="Cobalamin-bd_sf"/>
</dbReference>
<dbReference type="Gene3D" id="3.40.50.280">
    <property type="entry name" value="Cobalamin-binding domain"/>
    <property type="match status" value="1"/>
</dbReference>
<feature type="domain" description="B12-binding" evidence="2">
    <location>
        <begin position="157"/>
        <end position="285"/>
    </location>
</feature>
<evidence type="ECO:0000256" key="1">
    <source>
        <dbReference type="SAM" id="MobiDB-lite"/>
    </source>
</evidence>
<sequence>MSTPDNLQDPIDTPGRTGAGVEDLHHSHGSGLPGSNIHLSPGEVERLAAKALQVLAETPEGARQDAPLAQLFALTEAYIAFDEVARHEILARIMKRGVTANDVIEAVVPATARYMGELWSTDKLSFADVTIGTARLQETVRNIGTRRIETRDTDAEGPAIMLIVPRIEQHTLGVFVVAEQFRRLGVRVHMTLGNNQAEILRLVHLNNFALVGVTASCRRTLASVRDLVKTIRTGVPRITPIVIGGPVTDLGLDIIAMTGADFVAGSAEEALRLCKIETTQQPRLES</sequence>
<dbReference type="HOGENOM" id="CLU_066634_3_0_5"/>
<protein>
    <submittedName>
        <fullName evidence="3">Regulatory protein PpaA</fullName>
    </submittedName>
</protein>
<dbReference type="GO" id="GO:0031419">
    <property type="term" value="F:cobalamin binding"/>
    <property type="evidence" value="ECO:0007669"/>
    <property type="project" value="InterPro"/>
</dbReference>
<evidence type="ECO:0000313" key="3">
    <source>
        <dbReference type="EMBL" id="ABV95265.1"/>
    </source>
</evidence>
<dbReference type="STRING" id="398580.Dshi_3532"/>
<evidence type="ECO:0000259" key="2">
    <source>
        <dbReference type="PROSITE" id="PS51332"/>
    </source>
</evidence>
<dbReference type="EMBL" id="CP000830">
    <property type="protein sequence ID" value="ABV95265.1"/>
    <property type="molecule type" value="Genomic_DNA"/>
</dbReference>
<dbReference type="SUPFAM" id="SSF52242">
    <property type="entry name" value="Cobalamin (vitamin B12)-binding domain"/>
    <property type="match status" value="1"/>
</dbReference>
<dbReference type="PROSITE" id="PS51332">
    <property type="entry name" value="B12_BINDING"/>
    <property type="match status" value="1"/>
</dbReference>
<gene>
    <name evidence="3" type="primary">ppaA</name>
    <name evidence="3" type="ordered locus">Dshi_3532</name>
</gene>
<dbReference type="GO" id="GO:0046872">
    <property type="term" value="F:metal ion binding"/>
    <property type="evidence" value="ECO:0007669"/>
    <property type="project" value="InterPro"/>
</dbReference>
<proteinExistence type="predicted"/>
<dbReference type="Gene3D" id="1.10.1240.10">
    <property type="entry name" value="Methionine synthase domain"/>
    <property type="match status" value="1"/>
</dbReference>
<dbReference type="eggNOG" id="COG2185">
    <property type="taxonomic scope" value="Bacteria"/>
</dbReference>
<dbReference type="InterPro" id="IPR006158">
    <property type="entry name" value="Cobalamin-bd"/>
</dbReference>
<name>A8LQ25_DINSH</name>
<feature type="region of interest" description="Disordered" evidence="1">
    <location>
        <begin position="1"/>
        <end position="38"/>
    </location>
</feature>
<organism evidence="3 4">
    <name type="scientific">Dinoroseobacter shibae (strain DSM 16493 / NCIMB 14021 / DFL 12)</name>
    <dbReference type="NCBI Taxonomy" id="398580"/>
    <lineage>
        <taxon>Bacteria</taxon>
        <taxon>Pseudomonadati</taxon>
        <taxon>Pseudomonadota</taxon>
        <taxon>Alphaproteobacteria</taxon>
        <taxon>Rhodobacterales</taxon>
        <taxon>Roseobacteraceae</taxon>
        <taxon>Dinoroseobacter</taxon>
    </lineage>
</organism>
<dbReference type="Proteomes" id="UP000006833">
    <property type="component" value="Chromosome"/>
</dbReference>
<dbReference type="AlphaFoldDB" id="A8LQ25"/>
<evidence type="ECO:0000313" key="4">
    <source>
        <dbReference type="Proteomes" id="UP000006833"/>
    </source>
</evidence>
<accession>A8LQ25</accession>
<dbReference type="KEGG" id="dsh:Dshi_3532"/>
<keyword evidence="4" id="KW-1185">Reference proteome</keyword>
<dbReference type="InterPro" id="IPR036594">
    <property type="entry name" value="Meth_synthase_dom"/>
</dbReference>
<dbReference type="Pfam" id="PF02310">
    <property type="entry name" value="B12-binding"/>
    <property type="match status" value="1"/>
</dbReference>